<dbReference type="Gene3D" id="1.10.10.10">
    <property type="entry name" value="Winged helix-like DNA-binding domain superfamily/Winged helix DNA-binding domain"/>
    <property type="match status" value="1"/>
</dbReference>
<dbReference type="Proteomes" id="UP000011740">
    <property type="component" value="Unassembled WGS sequence"/>
</dbReference>
<evidence type="ECO:0000313" key="5">
    <source>
        <dbReference type="Proteomes" id="UP000011740"/>
    </source>
</evidence>
<dbReference type="GO" id="GO:0003700">
    <property type="term" value="F:DNA-binding transcription factor activity"/>
    <property type="evidence" value="ECO:0007669"/>
    <property type="project" value="InterPro"/>
</dbReference>
<proteinExistence type="predicted"/>
<keyword evidence="2" id="KW-0238">DNA-binding</keyword>
<dbReference type="InterPro" id="IPR050679">
    <property type="entry name" value="Bact_HTH_transcr_reg"/>
</dbReference>
<organism evidence="4 5">
    <name type="scientific">Streptomyces mobaraensis (strain ATCC 29032 / DSM 40847 / JCM 4168 / NBRC 13819 / NCIMB 11159 / IPCR 16-22)</name>
    <dbReference type="NCBI Taxonomy" id="1223523"/>
    <lineage>
        <taxon>Bacteria</taxon>
        <taxon>Bacillati</taxon>
        <taxon>Actinomycetota</taxon>
        <taxon>Actinomycetes</taxon>
        <taxon>Kitasatosporales</taxon>
        <taxon>Streptomycetaceae</taxon>
        <taxon>Streptomyces</taxon>
    </lineage>
</organism>
<dbReference type="SUPFAM" id="SSF46785">
    <property type="entry name" value="Winged helix' DNA-binding domain"/>
    <property type="match status" value="1"/>
</dbReference>
<gene>
    <name evidence="4" type="ORF">H340_00100</name>
</gene>
<evidence type="ECO:0000313" key="4">
    <source>
        <dbReference type="EMBL" id="EMF02549.1"/>
    </source>
</evidence>
<dbReference type="InterPro" id="IPR036388">
    <property type="entry name" value="WH-like_DNA-bd_sf"/>
</dbReference>
<sequence>MSGHLDPGSKLPSTQQLMDEYGVVGTTVQKALQLLKAEGIVVGRSGKGVFVREEPNHVIAPASSMPPSAHGRPIEATVMTKAGHLYEMEYRLPVG</sequence>
<dbReference type="GO" id="GO:0045892">
    <property type="term" value="P:negative regulation of DNA-templated transcription"/>
    <property type="evidence" value="ECO:0007669"/>
    <property type="project" value="TreeGrafter"/>
</dbReference>
<dbReference type="PANTHER" id="PTHR44846">
    <property type="entry name" value="MANNOSYL-D-GLYCERATE TRANSPORT/METABOLISM SYSTEM REPRESSOR MNGR-RELATED"/>
    <property type="match status" value="1"/>
</dbReference>
<dbReference type="GO" id="GO:0003677">
    <property type="term" value="F:DNA binding"/>
    <property type="evidence" value="ECO:0007669"/>
    <property type="project" value="UniProtKB-KW"/>
</dbReference>
<dbReference type="SMART" id="SM00345">
    <property type="entry name" value="HTH_GNTR"/>
    <property type="match status" value="1"/>
</dbReference>
<dbReference type="STRING" id="1223523.H340_00100"/>
<dbReference type="EMBL" id="AORZ01000001">
    <property type="protein sequence ID" value="EMF02549.1"/>
    <property type="molecule type" value="Genomic_DNA"/>
</dbReference>
<protein>
    <submittedName>
        <fullName evidence="4">GntR family transcriptional regulator</fullName>
    </submittedName>
</protein>
<comment type="caution">
    <text evidence="4">The sequence shown here is derived from an EMBL/GenBank/DDBJ whole genome shotgun (WGS) entry which is preliminary data.</text>
</comment>
<evidence type="ECO:0000256" key="3">
    <source>
        <dbReference type="ARBA" id="ARBA00023163"/>
    </source>
</evidence>
<dbReference type="PROSITE" id="PS50949">
    <property type="entry name" value="HTH_GNTR"/>
    <property type="match status" value="1"/>
</dbReference>
<dbReference type="InterPro" id="IPR036390">
    <property type="entry name" value="WH_DNA-bd_sf"/>
</dbReference>
<evidence type="ECO:0000256" key="1">
    <source>
        <dbReference type="ARBA" id="ARBA00023015"/>
    </source>
</evidence>
<dbReference type="InterPro" id="IPR000524">
    <property type="entry name" value="Tscrpt_reg_HTH_GntR"/>
</dbReference>
<keyword evidence="1" id="KW-0805">Transcription regulation</keyword>
<dbReference type="AlphaFoldDB" id="M3ABI0"/>
<dbReference type="PANTHER" id="PTHR44846:SF17">
    <property type="entry name" value="GNTR-FAMILY TRANSCRIPTIONAL REGULATOR"/>
    <property type="match status" value="1"/>
</dbReference>
<accession>M3ABI0</accession>
<dbReference type="eggNOG" id="COG2188">
    <property type="taxonomic scope" value="Bacteria"/>
</dbReference>
<keyword evidence="3" id="KW-0804">Transcription</keyword>
<dbReference type="Pfam" id="PF00392">
    <property type="entry name" value="GntR"/>
    <property type="match status" value="1"/>
</dbReference>
<dbReference type="PATRIC" id="fig|1223523.3.peg.22"/>
<evidence type="ECO:0000256" key="2">
    <source>
        <dbReference type="ARBA" id="ARBA00023125"/>
    </source>
</evidence>
<dbReference type="CDD" id="cd07377">
    <property type="entry name" value="WHTH_GntR"/>
    <property type="match status" value="1"/>
</dbReference>
<dbReference type="PRINTS" id="PR00035">
    <property type="entry name" value="HTHGNTR"/>
</dbReference>
<name>M3ABI0_STRM1</name>
<reference evidence="4 5" key="1">
    <citation type="journal article" date="2013" name="Genome Announc.">
        <title>Whole-Genome Shotgun Assembly and Analysis of the Genome of Streptomyces mobaraensis DSM 40847, a Strain for Industrial Production of Microbial Transglutaminase.</title>
        <authorList>
            <person name="Yang H."/>
            <person name="He T."/>
            <person name="Wu W."/>
            <person name="Zhu W."/>
            <person name="Lu B."/>
            <person name="Sun W."/>
        </authorList>
    </citation>
    <scope>NUCLEOTIDE SEQUENCE [LARGE SCALE GENOMIC DNA]</scope>
    <source>
        <strain evidence="4 5">DSM 40847</strain>
    </source>
</reference>